<dbReference type="Proteomes" id="UP000294498">
    <property type="component" value="Unassembled WGS sequence"/>
</dbReference>
<dbReference type="InterPro" id="IPR039417">
    <property type="entry name" value="Peptidase_C1A_papain-like"/>
</dbReference>
<reference evidence="3 4" key="1">
    <citation type="submission" date="2019-03" db="EMBL/GenBank/DDBJ databases">
        <title>Genomic Encyclopedia of Type Strains, Phase IV (KMG-IV): sequencing the most valuable type-strain genomes for metagenomic binning, comparative biology and taxonomic classification.</title>
        <authorList>
            <person name="Goeker M."/>
        </authorList>
    </citation>
    <scope>NUCLEOTIDE SEQUENCE [LARGE SCALE GENOMIC DNA]</scope>
    <source>
        <strain evidence="3 4">DSM 100059</strain>
    </source>
</reference>
<dbReference type="GO" id="GO:0006508">
    <property type="term" value="P:proteolysis"/>
    <property type="evidence" value="ECO:0007669"/>
    <property type="project" value="UniProtKB-KW"/>
</dbReference>
<comment type="similarity">
    <text evidence="1">Belongs to the peptidase C1 family.</text>
</comment>
<dbReference type="PROSITE" id="PS00139">
    <property type="entry name" value="THIOL_PROTEASE_CYS"/>
    <property type="match status" value="1"/>
</dbReference>
<feature type="domain" description="Peptidase C1A papain C-terminal" evidence="2">
    <location>
        <begin position="66"/>
        <end position="273"/>
    </location>
</feature>
<gene>
    <name evidence="3" type="ORF">EDB95_4399</name>
</gene>
<dbReference type="SUPFAM" id="SSF54001">
    <property type="entry name" value="Cysteine proteinases"/>
    <property type="match status" value="1"/>
</dbReference>
<proteinExistence type="inferred from homology"/>
<dbReference type="PANTHER" id="PTHR12411">
    <property type="entry name" value="CYSTEINE PROTEASE FAMILY C1-RELATED"/>
    <property type="match status" value="1"/>
</dbReference>
<evidence type="ECO:0000313" key="4">
    <source>
        <dbReference type="Proteomes" id="UP000294498"/>
    </source>
</evidence>
<evidence type="ECO:0000256" key="1">
    <source>
        <dbReference type="ARBA" id="ARBA00008455"/>
    </source>
</evidence>
<dbReference type="GO" id="GO:0008234">
    <property type="term" value="F:cysteine-type peptidase activity"/>
    <property type="evidence" value="ECO:0007669"/>
    <property type="project" value="InterPro"/>
</dbReference>
<keyword evidence="3" id="KW-0378">Hydrolase</keyword>
<dbReference type="SMART" id="SM00645">
    <property type="entry name" value="Pept_C1"/>
    <property type="match status" value="1"/>
</dbReference>
<evidence type="ECO:0000313" key="3">
    <source>
        <dbReference type="EMBL" id="TDW96567.1"/>
    </source>
</evidence>
<dbReference type="Gene3D" id="3.90.70.10">
    <property type="entry name" value="Cysteine proteinases"/>
    <property type="match status" value="1"/>
</dbReference>
<keyword evidence="4" id="KW-1185">Reference proteome</keyword>
<dbReference type="InterPro" id="IPR000169">
    <property type="entry name" value="Pept_cys_AS"/>
</dbReference>
<comment type="caution">
    <text evidence="3">The sequence shown here is derived from an EMBL/GenBank/DDBJ whole genome shotgun (WGS) entry which is preliminary data.</text>
</comment>
<dbReference type="OrthoDB" id="3648721at2"/>
<keyword evidence="3" id="KW-0645">Protease</keyword>
<name>A0A4R8DGJ1_9BACT</name>
<evidence type="ECO:0000259" key="2">
    <source>
        <dbReference type="SMART" id="SM00645"/>
    </source>
</evidence>
<dbReference type="InterPro" id="IPR038765">
    <property type="entry name" value="Papain-like_cys_pep_sf"/>
</dbReference>
<dbReference type="Pfam" id="PF00112">
    <property type="entry name" value="Peptidase_C1"/>
    <property type="match status" value="1"/>
</dbReference>
<dbReference type="CDD" id="cd02248">
    <property type="entry name" value="Peptidase_C1A"/>
    <property type="match status" value="1"/>
</dbReference>
<dbReference type="InterPro" id="IPR000668">
    <property type="entry name" value="Peptidase_C1A_C"/>
</dbReference>
<dbReference type="RefSeq" id="WP_133997226.1">
    <property type="nucleotide sequence ID" value="NZ_SODV01000002.1"/>
</dbReference>
<protein>
    <submittedName>
        <fullName evidence="3">Papain like protease</fullName>
    </submittedName>
</protein>
<sequence>MKAFIVCLLLTLQGFAEVYAQDHPLGYLPLTSDQKATIKKNQDLFFGSEYVDYDDHDHPFPQIDYTERHIDLRDWGLVSPVKDQKSCGSCWVFATLATYESSYAFRNSKAIVNLSAQNALNCSGAGNCIGGNPAMLLDWWVSRRVLLKNEFDQPYNGFFGSCSDVMGKYKAVAWDFVDASRFIPSTTDIKRAISRHGAVLAGVSATLSFERLRGSYTYNESTNLRTNHVISIVGWDDDREAWLVKNSWGTQWGDNGYGWIGYASNLIGASAMWVDAEVDNTLQPDNNDQDNHSFKVTDNLSNDQVYEEVYLTINGKVQVFSLGTSGQKTATKTFHFDPNQEVTYKIYSKTIFKDNNGNTRLGIGTGEGSIHIDNNEDLHIYITRFLNDDRSKYNIIIKKFT</sequence>
<dbReference type="EMBL" id="SODV01000002">
    <property type="protein sequence ID" value="TDW96567.1"/>
    <property type="molecule type" value="Genomic_DNA"/>
</dbReference>
<dbReference type="AlphaFoldDB" id="A0A4R8DGJ1"/>
<organism evidence="3 4">
    <name type="scientific">Dinghuibacter silviterrae</name>
    <dbReference type="NCBI Taxonomy" id="1539049"/>
    <lineage>
        <taxon>Bacteria</taxon>
        <taxon>Pseudomonadati</taxon>
        <taxon>Bacteroidota</taxon>
        <taxon>Chitinophagia</taxon>
        <taxon>Chitinophagales</taxon>
        <taxon>Chitinophagaceae</taxon>
        <taxon>Dinghuibacter</taxon>
    </lineage>
</organism>
<dbReference type="InterPro" id="IPR013128">
    <property type="entry name" value="Peptidase_C1A"/>
</dbReference>
<accession>A0A4R8DGJ1</accession>